<evidence type="ECO:0000256" key="15">
    <source>
        <dbReference type="PROSITE-ProRule" id="PRU00529"/>
    </source>
</evidence>
<gene>
    <name evidence="20" type="primary">COQ5</name>
    <name evidence="18" type="ORF">AFMMMMLI_00011</name>
    <name evidence="19" type="ORF">DHFCJGNJ_00003</name>
    <name evidence="17" type="ORF">EBGJIAFC_00012</name>
    <name evidence="20" type="ORF">IOLGBOFK_00012</name>
</gene>
<reference evidence="20" key="1">
    <citation type="submission" date="2020-06" db="EMBL/GenBank/DDBJ databases">
        <title>Unique genomic features of the anaerobic methanotrophic archaea.</title>
        <authorList>
            <person name="Chadwick G.L."/>
            <person name="Skennerton C.T."/>
            <person name="Laso-Perez R."/>
            <person name="Leu A.O."/>
            <person name="Speth D.R."/>
            <person name="Yu H."/>
            <person name="Morgan-Lang C."/>
            <person name="Hatzenpichler R."/>
            <person name="Goudeau D."/>
            <person name="Malmstrom R."/>
            <person name="Brazelton W.J."/>
            <person name="Woyke T."/>
            <person name="Hallam S.J."/>
            <person name="Tyson G.W."/>
            <person name="Wegener G."/>
            <person name="Boetius A."/>
            <person name="Orphan V."/>
        </authorList>
    </citation>
    <scope>NUCLEOTIDE SEQUENCE</scope>
</reference>
<evidence type="ECO:0000313" key="20">
    <source>
        <dbReference type="EMBL" id="QNO46515.1"/>
    </source>
</evidence>
<evidence type="ECO:0000256" key="5">
    <source>
        <dbReference type="ARBA" id="ARBA00022603"/>
    </source>
</evidence>
<evidence type="ECO:0000256" key="13">
    <source>
        <dbReference type="ARBA" id="ARBA00066936"/>
    </source>
</evidence>
<organism evidence="20">
    <name type="scientific">Candidatus Methanogaster sp. ANME-2c ERB4</name>
    <dbReference type="NCBI Taxonomy" id="2759911"/>
    <lineage>
        <taxon>Archaea</taxon>
        <taxon>Methanobacteriati</taxon>
        <taxon>Methanobacteriota</taxon>
        <taxon>Stenosarchaea group</taxon>
        <taxon>Methanomicrobia</taxon>
        <taxon>Methanosarcinales</taxon>
        <taxon>ANME-2 cluster</taxon>
        <taxon>Candidatus Methanogasteraceae</taxon>
        <taxon>Candidatus Methanogaster</taxon>
    </lineage>
</organism>
<comment type="subunit">
    <text evidence="2">Monomer.</text>
</comment>
<evidence type="ECO:0000256" key="4">
    <source>
        <dbReference type="ARBA" id="ARBA00022555"/>
    </source>
</evidence>
<dbReference type="PRINTS" id="PR00507">
    <property type="entry name" value="N12N6MTFRASE"/>
</dbReference>
<evidence type="ECO:0000313" key="18">
    <source>
        <dbReference type="EMBL" id="QNO44097.1"/>
    </source>
</evidence>
<comment type="catalytic activity">
    <reaction evidence="10">
        <text>guanosine(10) in tRNA + 2 S-adenosyl-L-methionine = N(2)-dimethylguanosine(10) in tRNA + 2 S-adenosyl-L-homocysteine + 2 H(+)</text>
        <dbReference type="Rhea" id="RHEA:43124"/>
        <dbReference type="Rhea" id="RHEA-COMP:10355"/>
        <dbReference type="Rhea" id="RHEA-COMP:10358"/>
        <dbReference type="ChEBI" id="CHEBI:15378"/>
        <dbReference type="ChEBI" id="CHEBI:57856"/>
        <dbReference type="ChEBI" id="CHEBI:59789"/>
        <dbReference type="ChEBI" id="CHEBI:74269"/>
        <dbReference type="ChEBI" id="CHEBI:74513"/>
        <dbReference type="EC" id="2.1.1.213"/>
    </reaction>
</comment>
<dbReference type="GO" id="GO:0160101">
    <property type="term" value="F:tRNA (guanine(10)-N2)-dimethyltransferase activity"/>
    <property type="evidence" value="ECO:0007669"/>
    <property type="project" value="UniProtKB-EC"/>
</dbReference>
<keyword evidence="4" id="KW-0820">tRNA-binding</keyword>
<protein>
    <recommendedName>
        <fullName evidence="13">tRNA (guanine(10)-N(2))-dimethyltransferase</fullName>
        <ecNumber evidence="13">2.1.1.213</ecNumber>
    </recommendedName>
    <alternativeName>
        <fullName evidence="14">tRNA:G10 dimethyltransferase</fullName>
    </alternativeName>
</protein>
<proteinExistence type="inferred from homology"/>
<evidence type="ECO:0000256" key="6">
    <source>
        <dbReference type="ARBA" id="ARBA00022679"/>
    </source>
</evidence>
<evidence type="ECO:0000256" key="2">
    <source>
        <dbReference type="ARBA" id="ARBA00011245"/>
    </source>
</evidence>
<dbReference type="InterPro" id="IPR002052">
    <property type="entry name" value="DNA_methylase_N6_adenine_CS"/>
</dbReference>
<dbReference type="PANTHER" id="PTHR14911">
    <property type="entry name" value="THUMP DOMAIN-CONTAINING"/>
    <property type="match status" value="1"/>
</dbReference>
<dbReference type="EC" id="2.1.1.213" evidence="13"/>
<evidence type="ECO:0000256" key="12">
    <source>
        <dbReference type="ARBA" id="ARBA00061338"/>
    </source>
</evidence>
<dbReference type="PANTHER" id="PTHR14911:SF21">
    <property type="entry name" value="N2-METHYLGUANOSINE TRNA METHYLTRANSFERASE"/>
    <property type="match status" value="1"/>
</dbReference>
<dbReference type="InterPro" id="IPR029063">
    <property type="entry name" value="SAM-dependent_MTases_sf"/>
</dbReference>
<dbReference type="GO" id="GO:0030488">
    <property type="term" value="P:tRNA methylation"/>
    <property type="evidence" value="ECO:0007669"/>
    <property type="project" value="TreeGrafter"/>
</dbReference>
<dbReference type="PROSITE" id="PS01261">
    <property type="entry name" value="UPF0020"/>
    <property type="match status" value="1"/>
</dbReference>
<keyword evidence="6 20" id="KW-0808">Transferase</keyword>
<evidence type="ECO:0000313" key="19">
    <source>
        <dbReference type="EMBL" id="QNO44195.1"/>
    </source>
</evidence>
<evidence type="ECO:0000256" key="8">
    <source>
        <dbReference type="ARBA" id="ARBA00022694"/>
    </source>
</evidence>
<dbReference type="FunFam" id="3.40.50.150:FF:000251">
    <property type="entry name" value="Putative RNA methylase"/>
    <property type="match status" value="1"/>
</dbReference>
<accession>A0A7G9YET1</accession>
<dbReference type="Gene3D" id="3.40.50.150">
    <property type="entry name" value="Vaccinia Virus protein VP39"/>
    <property type="match status" value="1"/>
</dbReference>
<evidence type="ECO:0000256" key="11">
    <source>
        <dbReference type="ARBA" id="ARBA00054380"/>
    </source>
</evidence>
<evidence type="ECO:0000256" key="9">
    <source>
        <dbReference type="ARBA" id="ARBA00022884"/>
    </source>
</evidence>
<dbReference type="SUPFAM" id="SSF53335">
    <property type="entry name" value="S-adenosyl-L-methionine-dependent methyltransferases"/>
    <property type="match status" value="1"/>
</dbReference>
<comment type="function">
    <text evidence="11">Catalyzes the adenosylmethionine-dependent methylation of the exocyclic amino group (N(2)) of guanosine at position 10 of various tRNAs. Acts via a two-step process that leads to the formation of either N(2)-monomethyl (m(2)G) or N(2)-dimethylguanosine (m(2)(2)G).</text>
</comment>
<comment type="subcellular location">
    <subcellularLocation>
        <location evidence="1">Cytoplasm</location>
    </subcellularLocation>
</comment>
<keyword evidence="8" id="KW-0819">tRNA processing</keyword>
<keyword evidence="9 15" id="KW-0694">RNA-binding</keyword>
<dbReference type="GO" id="GO:0000049">
    <property type="term" value="F:tRNA binding"/>
    <property type="evidence" value="ECO:0007669"/>
    <property type="project" value="UniProtKB-KW"/>
</dbReference>
<dbReference type="SMART" id="SM00981">
    <property type="entry name" value="THUMP"/>
    <property type="match status" value="1"/>
</dbReference>
<evidence type="ECO:0000256" key="3">
    <source>
        <dbReference type="ARBA" id="ARBA00022490"/>
    </source>
</evidence>
<dbReference type="EMBL" id="MT631192">
    <property type="protein sequence ID" value="QNO46515.1"/>
    <property type="molecule type" value="Genomic_DNA"/>
</dbReference>
<name>A0A7G9YET1_9EURY</name>
<dbReference type="InterPro" id="IPR053943">
    <property type="entry name" value="RlmKL-like_Mtase_CS"/>
</dbReference>
<dbReference type="CDD" id="cd02440">
    <property type="entry name" value="AdoMet_MTases"/>
    <property type="match status" value="1"/>
</dbReference>
<dbReference type="InterPro" id="IPR004114">
    <property type="entry name" value="THUMP_dom"/>
</dbReference>
<keyword evidence="7" id="KW-0949">S-adenosyl-L-methionine</keyword>
<dbReference type="GO" id="GO:0005737">
    <property type="term" value="C:cytoplasm"/>
    <property type="evidence" value="ECO:0007669"/>
    <property type="project" value="UniProtKB-SubCell"/>
</dbReference>
<evidence type="ECO:0000313" key="17">
    <source>
        <dbReference type="EMBL" id="QNO43370.1"/>
    </source>
</evidence>
<dbReference type="InterPro" id="IPR000241">
    <property type="entry name" value="RlmKL-like_Mtase"/>
</dbReference>
<dbReference type="PROSITE" id="PS00092">
    <property type="entry name" value="N6_MTASE"/>
    <property type="match status" value="1"/>
</dbReference>
<evidence type="ECO:0000256" key="7">
    <source>
        <dbReference type="ARBA" id="ARBA00022691"/>
    </source>
</evidence>
<sequence>MQAARPEAMKTMTQASTPEALLAFELSGEHDAIPENEVLACMRALEIGHDLAKSWEQCLLLKIRGDPCEISKILSARLAMTHHIVSVILKCDPLESSILESVRGAEITVPPGETFSVRVKQIKGSFVPATRMERLIGKVIFERNSGAKVDLSNPDHKFRVIITKDSCVFGEVLASIDRGQFWDRLPHKKPFFYPGAISPDIARAIVNLCEIRMDDIVLDPFCGTGGILLEAGMIRARVLGIDVQESMVRGADMNLRSHGFEYQLASGDACNLPLKDGSIDAVVTDPPYGRSAVVMAESVESLYKNALPEIYRVMKKSGHAVVVSDFELPWADEIGFVVTGLYKNRVHRSLTRYIMVLRK</sequence>
<dbReference type="Pfam" id="PF01170">
    <property type="entry name" value="UPF0020"/>
    <property type="match status" value="1"/>
</dbReference>
<dbReference type="Gene3D" id="3.30.2130.30">
    <property type="match status" value="1"/>
</dbReference>
<feature type="domain" description="THUMP" evidence="16">
    <location>
        <begin position="68"/>
        <end position="173"/>
    </location>
</feature>
<dbReference type="Pfam" id="PF02926">
    <property type="entry name" value="THUMP"/>
    <property type="match status" value="1"/>
</dbReference>
<dbReference type="PROSITE" id="PS51165">
    <property type="entry name" value="THUMP"/>
    <property type="match status" value="1"/>
</dbReference>
<dbReference type="AlphaFoldDB" id="A0A7G9YET1"/>
<dbReference type="EMBL" id="MT630905">
    <property type="protein sequence ID" value="QNO44097.1"/>
    <property type="molecule type" value="Genomic_DNA"/>
</dbReference>
<evidence type="ECO:0000256" key="10">
    <source>
        <dbReference type="ARBA" id="ARBA00051883"/>
    </source>
</evidence>
<comment type="similarity">
    <text evidence="12">Belongs to the methyltransferase superfamily. Trm-G10 family.</text>
</comment>
<evidence type="ECO:0000259" key="16">
    <source>
        <dbReference type="PROSITE" id="PS51165"/>
    </source>
</evidence>
<evidence type="ECO:0000256" key="14">
    <source>
        <dbReference type="ARBA" id="ARBA00082665"/>
    </source>
</evidence>
<dbReference type="CDD" id="cd11715">
    <property type="entry name" value="THUMP_AdoMetMT"/>
    <property type="match status" value="1"/>
</dbReference>
<evidence type="ECO:0000256" key="1">
    <source>
        <dbReference type="ARBA" id="ARBA00004496"/>
    </source>
</evidence>
<dbReference type="SUPFAM" id="SSF143437">
    <property type="entry name" value="THUMP domain-like"/>
    <property type="match status" value="1"/>
</dbReference>
<dbReference type="EMBL" id="MT630932">
    <property type="protein sequence ID" value="QNO44195.1"/>
    <property type="molecule type" value="Genomic_DNA"/>
</dbReference>
<keyword evidence="5 20" id="KW-0489">Methyltransferase</keyword>
<keyword evidence="3" id="KW-0963">Cytoplasm</keyword>
<dbReference type="EMBL" id="MT630815">
    <property type="protein sequence ID" value="QNO43370.1"/>
    <property type="molecule type" value="Genomic_DNA"/>
</dbReference>